<dbReference type="SUPFAM" id="SSF56059">
    <property type="entry name" value="Glutathione synthetase ATP-binding domain-like"/>
    <property type="match status" value="1"/>
</dbReference>
<evidence type="ECO:0000313" key="2">
    <source>
        <dbReference type="Proteomes" id="UP000625930"/>
    </source>
</evidence>
<dbReference type="EMBL" id="JADUNP010000017">
    <property type="protein sequence ID" value="MBH1652558.1"/>
    <property type="molecule type" value="Genomic_DNA"/>
</dbReference>
<name>A0A6B8J6U4_STEMA</name>
<sequence>MDQDIVRNHAAVSIAGQAFLDYAVVKANCLEPVALLDDSLPPLFRNYQYPLHSWPWFLGEEMRKILEDCACQVPRLVQRAIEVEFGDDYQRLAGYFGLSELAAELYMAVGVDPSQLMHRTDAILTEDGLKIMEINVGSNIGGWQIQWMDALYRKHPSLQEFFGQVRCESKDIPLAYMTQIVESARAVSDDGDAAVHAFVLVPADFMEIADSEQTINAVFQAAAAACGCRGVMHFASDYAALKFTPAGVYLDELRITAIVSSFPGDDGPTQPKELFRAYLGGQVAWPDNPFIVPIRDKRSLALLHKHKESPAFNEQERRLIDYFIPWGSDVSPKHVEFKGTRVDLETLLLQCREKFVIKIAYGAQGNDVHVGRFKNDKEWAKVVAQALREPGWLAQEFCSSLPFYGQSGSRGYQLHDVVWGVFGFGTKYGGCWLRLMKRGDSDGVINSAKGAQETIVYEVFA</sequence>
<organism evidence="1 2">
    <name type="scientific">Stenotrophomonas maltophilia</name>
    <name type="common">Pseudomonas maltophilia</name>
    <name type="synonym">Xanthomonas maltophilia</name>
    <dbReference type="NCBI Taxonomy" id="40324"/>
    <lineage>
        <taxon>Bacteria</taxon>
        <taxon>Pseudomonadati</taxon>
        <taxon>Pseudomonadota</taxon>
        <taxon>Gammaproteobacteria</taxon>
        <taxon>Lysobacterales</taxon>
        <taxon>Lysobacteraceae</taxon>
        <taxon>Stenotrophomonas</taxon>
        <taxon>Stenotrophomonas maltophilia group</taxon>
    </lineage>
</organism>
<dbReference type="RefSeq" id="WP_154264136.1">
    <property type="nucleotide sequence ID" value="NZ_CP040438.1"/>
</dbReference>
<protein>
    <submittedName>
        <fullName evidence="1">Uncharacterized protein</fullName>
    </submittedName>
</protein>
<dbReference type="Proteomes" id="UP000625930">
    <property type="component" value="Unassembled WGS sequence"/>
</dbReference>
<reference evidence="1" key="1">
    <citation type="submission" date="2020-11" db="EMBL/GenBank/DDBJ databases">
        <title>Enhanced detection system for hospital associated transmission using whole genome sequencing surveillance.</title>
        <authorList>
            <person name="Harrison L.H."/>
            <person name="Van Tyne D."/>
            <person name="Marsh J.W."/>
            <person name="Griffith M.P."/>
            <person name="Snyder D.J."/>
            <person name="Cooper V.S."/>
            <person name="Mustapha M."/>
        </authorList>
    </citation>
    <scope>NUCLEOTIDE SEQUENCE</scope>
    <source>
        <strain evidence="1">STEN00091</strain>
    </source>
</reference>
<evidence type="ECO:0000313" key="1">
    <source>
        <dbReference type="EMBL" id="MBH1652558.1"/>
    </source>
</evidence>
<accession>A0A6B8J6U4</accession>
<gene>
    <name evidence="1" type="ORF">I5U67_10285</name>
</gene>
<dbReference type="AlphaFoldDB" id="A0A6B8J6U4"/>
<proteinExistence type="predicted"/>
<comment type="caution">
    <text evidence="1">The sequence shown here is derived from an EMBL/GenBank/DDBJ whole genome shotgun (WGS) entry which is preliminary data.</text>
</comment>